<organism evidence="2 3">
    <name type="scientific">Shewanella surugensis</name>
    <dbReference type="NCBI Taxonomy" id="212020"/>
    <lineage>
        <taxon>Bacteria</taxon>
        <taxon>Pseudomonadati</taxon>
        <taxon>Pseudomonadota</taxon>
        <taxon>Gammaproteobacteria</taxon>
        <taxon>Alteromonadales</taxon>
        <taxon>Shewanellaceae</taxon>
        <taxon>Shewanella</taxon>
    </lineage>
</organism>
<dbReference type="Proteomes" id="UP001203423">
    <property type="component" value="Unassembled WGS sequence"/>
</dbReference>
<proteinExistence type="predicted"/>
<feature type="chain" id="PRO_5046152994" evidence="1">
    <location>
        <begin position="19"/>
        <end position="143"/>
    </location>
</feature>
<keyword evidence="1" id="KW-0732">Signal</keyword>
<evidence type="ECO:0000256" key="1">
    <source>
        <dbReference type="SAM" id="SignalP"/>
    </source>
</evidence>
<feature type="signal peptide" evidence="1">
    <location>
        <begin position="1"/>
        <end position="18"/>
    </location>
</feature>
<sequence>MKKIILCLSVLLSFAALAEPFTRTLKAEYDGLDPRVFVQEEKRTRTKVSHDGITATRIKPTLTGVISVKLKEGVDAEAFIQKHDLIIQRVSRLNMVNAVPVETLNLTKLADIERFFVLANQLKASDNVLWVQMGRADRRYKTK</sequence>
<accession>A0ABT0LCS6</accession>
<dbReference type="EMBL" id="JAKIKS010000051">
    <property type="protein sequence ID" value="MCL1125498.1"/>
    <property type="molecule type" value="Genomic_DNA"/>
</dbReference>
<evidence type="ECO:0000313" key="3">
    <source>
        <dbReference type="Proteomes" id="UP001203423"/>
    </source>
</evidence>
<reference evidence="2 3" key="1">
    <citation type="submission" date="2022-01" db="EMBL/GenBank/DDBJ databases">
        <title>Whole genome-based taxonomy of the Shewanellaceae.</title>
        <authorList>
            <person name="Martin-Rodriguez A.J."/>
        </authorList>
    </citation>
    <scope>NUCLEOTIDE SEQUENCE [LARGE SCALE GENOMIC DNA]</scope>
    <source>
        <strain evidence="2 3">DSM 17177</strain>
    </source>
</reference>
<keyword evidence="3" id="KW-1185">Reference proteome</keyword>
<comment type="caution">
    <text evidence="2">The sequence shown here is derived from an EMBL/GenBank/DDBJ whole genome shotgun (WGS) entry which is preliminary data.</text>
</comment>
<name>A0ABT0LCS6_9GAMM</name>
<evidence type="ECO:0000313" key="2">
    <source>
        <dbReference type="EMBL" id="MCL1125498.1"/>
    </source>
</evidence>
<protein>
    <submittedName>
        <fullName evidence="2">Uncharacterized protein</fullName>
    </submittedName>
</protein>
<dbReference type="RefSeq" id="WP_248940812.1">
    <property type="nucleotide sequence ID" value="NZ_JAKIKS010000051.1"/>
</dbReference>
<gene>
    <name evidence="2" type="ORF">L2764_13675</name>
</gene>